<comment type="caution">
    <text evidence="2">The sequence shown here is derived from an EMBL/GenBank/DDBJ whole genome shotgun (WGS) entry which is preliminary data.</text>
</comment>
<keyword evidence="1" id="KW-0812">Transmembrane</keyword>
<name>A0A0F9JNZ7_9ZZZZ</name>
<keyword evidence="1" id="KW-0472">Membrane</keyword>
<dbReference type="AlphaFoldDB" id="A0A0F9JNZ7"/>
<keyword evidence="1" id="KW-1133">Transmembrane helix</keyword>
<feature type="transmembrane region" description="Helical" evidence="1">
    <location>
        <begin position="21"/>
        <end position="41"/>
    </location>
</feature>
<organism evidence="2">
    <name type="scientific">marine sediment metagenome</name>
    <dbReference type="NCBI Taxonomy" id="412755"/>
    <lineage>
        <taxon>unclassified sequences</taxon>
        <taxon>metagenomes</taxon>
        <taxon>ecological metagenomes</taxon>
    </lineage>
</organism>
<reference evidence="2" key="1">
    <citation type="journal article" date="2015" name="Nature">
        <title>Complex archaea that bridge the gap between prokaryotes and eukaryotes.</title>
        <authorList>
            <person name="Spang A."/>
            <person name="Saw J.H."/>
            <person name="Jorgensen S.L."/>
            <person name="Zaremba-Niedzwiedzka K."/>
            <person name="Martijn J."/>
            <person name="Lind A.E."/>
            <person name="van Eijk R."/>
            <person name="Schleper C."/>
            <person name="Guy L."/>
            <person name="Ettema T.J."/>
        </authorList>
    </citation>
    <scope>NUCLEOTIDE SEQUENCE</scope>
</reference>
<accession>A0A0F9JNZ7</accession>
<evidence type="ECO:0000256" key="1">
    <source>
        <dbReference type="SAM" id="Phobius"/>
    </source>
</evidence>
<sequence length="212" mass="24033">MSNIREKIEEVKKAAKKSRRINNILWFFVVGLVGLAFYLAYIASLATERAIEQEQIALYTATRNDSLMTVAVDSKQKILAVIEEADSDLWEQAKKANSVDSYSFYLKVTEGKKRNEEVKKAINELFDDEGYVQLVDSNGRTKFFEEKVKSDLGDFYVALQDRNVNTGVIGHSDFPRAGDKRGFSIKKGQAVKVLQEFQSGNSLWAKIGFKNR</sequence>
<protein>
    <submittedName>
        <fullName evidence="2">Uncharacterized protein</fullName>
    </submittedName>
</protein>
<evidence type="ECO:0000313" key="2">
    <source>
        <dbReference type="EMBL" id="KKM71403.1"/>
    </source>
</evidence>
<gene>
    <name evidence="2" type="ORF">LCGC14_1430950</name>
</gene>
<proteinExistence type="predicted"/>
<dbReference type="EMBL" id="LAZR01009643">
    <property type="protein sequence ID" value="KKM71403.1"/>
    <property type="molecule type" value="Genomic_DNA"/>
</dbReference>